<protein>
    <submittedName>
        <fullName evidence="3">Uncharacterized protein</fullName>
    </submittedName>
</protein>
<reference evidence="4" key="1">
    <citation type="submission" date="2022-10" db="EMBL/GenBank/DDBJ databases">
        <title>Genome assembly of Pristionchus species.</title>
        <authorList>
            <person name="Yoshida K."/>
            <person name="Sommer R.J."/>
        </authorList>
    </citation>
    <scope>NUCLEOTIDE SEQUENCE [LARGE SCALE GENOMIC DNA]</scope>
    <source>
        <strain evidence="4">RS5460</strain>
    </source>
</reference>
<dbReference type="EMBL" id="BTRK01000005">
    <property type="protein sequence ID" value="GMR52254.1"/>
    <property type="molecule type" value="Genomic_DNA"/>
</dbReference>
<keyword evidence="2" id="KW-1133">Transmembrane helix</keyword>
<name>A0AAN5CY66_9BILA</name>
<feature type="region of interest" description="Disordered" evidence="1">
    <location>
        <begin position="83"/>
        <end position="123"/>
    </location>
</feature>
<feature type="compositionally biased region" description="Polar residues" evidence="1">
    <location>
        <begin position="112"/>
        <end position="123"/>
    </location>
</feature>
<keyword evidence="2" id="KW-0812">Transmembrane</keyword>
<dbReference type="Proteomes" id="UP001328107">
    <property type="component" value="Unassembled WGS sequence"/>
</dbReference>
<evidence type="ECO:0000313" key="3">
    <source>
        <dbReference type="EMBL" id="GMR52254.1"/>
    </source>
</evidence>
<evidence type="ECO:0000256" key="1">
    <source>
        <dbReference type="SAM" id="MobiDB-lite"/>
    </source>
</evidence>
<gene>
    <name evidence="3" type="ORF">PMAYCL1PPCAC_22449</name>
</gene>
<sequence>MSDSLFLKSMLDRFGPQLSLETLDPICALALLPAKISLILLENKELRAENAQKEMTLDRMSYTLAADTKKIKDLEDEVKQLREKNEELMKKQQKNGQRKGGGGYDSMERPSASHSGQQHSVAFQGTRPSSIRLVISLVAVSILAFMIGMVLSR</sequence>
<feature type="transmembrane region" description="Helical" evidence="2">
    <location>
        <begin position="133"/>
        <end position="151"/>
    </location>
</feature>
<proteinExistence type="predicted"/>
<keyword evidence="4" id="KW-1185">Reference proteome</keyword>
<evidence type="ECO:0000256" key="2">
    <source>
        <dbReference type="SAM" id="Phobius"/>
    </source>
</evidence>
<organism evidence="3 4">
    <name type="scientific">Pristionchus mayeri</name>
    <dbReference type="NCBI Taxonomy" id="1317129"/>
    <lineage>
        <taxon>Eukaryota</taxon>
        <taxon>Metazoa</taxon>
        <taxon>Ecdysozoa</taxon>
        <taxon>Nematoda</taxon>
        <taxon>Chromadorea</taxon>
        <taxon>Rhabditida</taxon>
        <taxon>Rhabditina</taxon>
        <taxon>Diplogasteromorpha</taxon>
        <taxon>Diplogasteroidea</taxon>
        <taxon>Neodiplogasteridae</taxon>
        <taxon>Pristionchus</taxon>
    </lineage>
</organism>
<evidence type="ECO:0000313" key="4">
    <source>
        <dbReference type="Proteomes" id="UP001328107"/>
    </source>
</evidence>
<accession>A0AAN5CY66</accession>
<comment type="caution">
    <text evidence="3">The sequence shown here is derived from an EMBL/GenBank/DDBJ whole genome shotgun (WGS) entry which is preliminary data.</text>
</comment>
<keyword evidence="2" id="KW-0472">Membrane</keyword>
<dbReference type="AlphaFoldDB" id="A0AAN5CY66"/>